<feature type="region of interest" description="Disordered" evidence="1">
    <location>
        <begin position="238"/>
        <end position="257"/>
    </location>
</feature>
<evidence type="ECO:0000313" key="3">
    <source>
        <dbReference type="Proteomes" id="UP001205105"/>
    </source>
</evidence>
<gene>
    <name evidence="2" type="ORF">COHA_006471</name>
</gene>
<dbReference type="EMBL" id="JADXDR010000095">
    <property type="protein sequence ID" value="KAI7839662.1"/>
    <property type="molecule type" value="Genomic_DNA"/>
</dbReference>
<organism evidence="2 3">
    <name type="scientific">Chlorella ohadii</name>
    <dbReference type="NCBI Taxonomy" id="2649997"/>
    <lineage>
        <taxon>Eukaryota</taxon>
        <taxon>Viridiplantae</taxon>
        <taxon>Chlorophyta</taxon>
        <taxon>core chlorophytes</taxon>
        <taxon>Trebouxiophyceae</taxon>
        <taxon>Chlorellales</taxon>
        <taxon>Chlorellaceae</taxon>
        <taxon>Chlorella clade</taxon>
        <taxon>Chlorella</taxon>
    </lineage>
</organism>
<keyword evidence="3" id="KW-1185">Reference proteome</keyword>
<evidence type="ECO:0008006" key="4">
    <source>
        <dbReference type="Google" id="ProtNLM"/>
    </source>
</evidence>
<proteinExistence type="predicted"/>
<reference evidence="2" key="1">
    <citation type="submission" date="2020-11" db="EMBL/GenBank/DDBJ databases">
        <title>Chlorella ohadii genome sequencing and assembly.</title>
        <authorList>
            <person name="Murik O."/>
            <person name="Treves H."/>
            <person name="Kedem I."/>
            <person name="Shotland Y."/>
            <person name="Kaplan A."/>
        </authorList>
    </citation>
    <scope>NUCLEOTIDE SEQUENCE</scope>
    <source>
        <strain evidence="2">1</strain>
    </source>
</reference>
<comment type="caution">
    <text evidence="2">The sequence shown here is derived from an EMBL/GenBank/DDBJ whole genome shotgun (WGS) entry which is preliminary data.</text>
</comment>
<accession>A0AAD5H531</accession>
<evidence type="ECO:0000256" key="1">
    <source>
        <dbReference type="SAM" id="MobiDB-lite"/>
    </source>
</evidence>
<sequence>MGDNIAWDRQPVTLGVDQHLQRGHAYIQGCESVCEALGDVAALLQGMGGEDAEHQLQQLHAAVQELLTARHSAQLHAAALQELKGTYQASGEVTPFAEQLSERAEALGQRQPYSVQQDALYRDYLLMATGDEAEAEAADERVDDDIEIEGGPQLAPNAKCPITAKPILELVEPVQDAMGVVYEKSAVVGFFRTLNPRAGGRAIIVAGSTHEVTLAELVPAQKVIRAKKIAERRRRFGGAGAGAGGGGGTADEDVLDV</sequence>
<protein>
    <recommendedName>
        <fullName evidence="4">SP-RING-type domain-containing protein</fullName>
    </recommendedName>
</protein>
<feature type="compositionally biased region" description="Gly residues" evidence="1">
    <location>
        <begin position="238"/>
        <end position="249"/>
    </location>
</feature>
<dbReference type="Gene3D" id="3.30.40.10">
    <property type="entry name" value="Zinc/RING finger domain, C3HC4 (zinc finger)"/>
    <property type="match status" value="1"/>
</dbReference>
<dbReference type="InterPro" id="IPR013083">
    <property type="entry name" value="Znf_RING/FYVE/PHD"/>
</dbReference>
<dbReference type="AlphaFoldDB" id="A0AAD5H531"/>
<name>A0AAD5H531_9CHLO</name>
<dbReference type="Proteomes" id="UP001205105">
    <property type="component" value="Unassembled WGS sequence"/>
</dbReference>
<evidence type="ECO:0000313" key="2">
    <source>
        <dbReference type="EMBL" id="KAI7839662.1"/>
    </source>
</evidence>